<dbReference type="SUPFAM" id="SSF48498">
    <property type="entry name" value="Tetracyclin repressor-like, C-terminal domain"/>
    <property type="match status" value="1"/>
</dbReference>
<dbReference type="EMBL" id="BAABIK010000006">
    <property type="protein sequence ID" value="GAA4935219.1"/>
    <property type="molecule type" value="Genomic_DNA"/>
</dbReference>
<dbReference type="Gene3D" id="1.10.357.10">
    <property type="entry name" value="Tetracycline Repressor, domain 2"/>
    <property type="match status" value="1"/>
</dbReference>
<gene>
    <name evidence="3" type="ORF">GCM10023224_14900</name>
</gene>
<dbReference type="RefSeq" id="WP_345555972.1">
    <property type="nucleotide sequence ID" value="NZ_BAABIK010000006.1"/>
</dbReference>
<reference evidence="4" key="1">
    <citation type="journal article" date="2019" name="Int. J. Syst. Evol. Microbiol.">
        <title>The Global Catalogue of Microorganisms (GCM) 10K type strain sequencing project: providing services to taxonomists for standard genome sequencing and annotation.</title>
        <authorList>
            <consortium name="The Broad Institute Genomics Platform"/>
            <consortium name="The Broad Institute Genome Sequencing Center for Infectious Disease"/>
            <person name="Wu L."/>
            <person name="Ma J."/>
        </authorList>
    </citation>
    <scope>NUCLEOTIDE SEQUENCE [LARGE SCALE GENOMIC DNA]</scope>
    <source>
        <strain evidence="4">JCM 18123</strain>
    </source>
</reference>
<name>A0ABP9GAC8_9ACTN</name>
<feature type="compositionally biased region" description="Basic and acidic residues" evidence="1">
    <location>
        <begin position="93"/>
        <end position="103"/>
    </location>
</feature>
<proteinExistence type="predicted"/>
<dbReference type="InterPro" id="IPR039538">
    <property type="entry name" value="BetI_C"/>
</dbReference>
<dbReference type="InterPro" id="IPR036271">
    <property type="entry name" value="Tet_transcr_reg_TetR-rel_C_sf"/>
</dbReference>
<sequence length="103" mass="11186">MPHSALREPLPLDDERRSEYRVMQAFGGRSLENPGLAEIAAAASARLRGEIATAVTDGSECGQVEPGIDRPRPRPTGPGRRRRPGLTDSWAPGDRRSTATEPR</sequence>
<evidence type="ECO:0000313" key="4">
    <source>
        <dbReference type="Proteomes" id="UP001499993"/>
    </source>
</evidence>
<protein>
    <recommendedName>
        <fullName evidence="2">BetI-type transcriptional repressor C-terminal domain-containing protein</fullName>
    </recommendedName>
</protein>
<keyword evidence="4" id="KW-1185">Reference proteome</keyword>
<organism evidence="3 4">
    <name type="scientific">Streptomonospora halophila</name>
    <dbReference type="NCBI Taxonomy" id="427369"/>
    <lineage>
        <taxon>Bacteria</taxon>
        <taxon>Bacillati</taxon>
        <taxon>Actinomycetota</taxon>
        <taxon>Actinomycetes</taxon>
        <taxon>Streptosporangiales</taxon>
        <taxon>Nocardiopsidaceae</taxon>
        <taxon>Streptomonospora</taxon>
    </lineage>
</organism>
<accession>A0ABP9GAC8</accession>
<feature type="domain" description="BetI-type transcriptional repressor C-terminal" evidence="2">
    <location>
        <begin position="5"/>
        <end position="69"/>
    </location>
</feature>
<feature type="region of interest" description="Disordered" evidence="1">
    <location>
        <begin position="57"/>
        <end position="103"/>
    </location>
</feature>
<comment type="caution">
    <text evidence="3">The sequence shown here is derived from an EMBL/GenBank/DDBJ whole genome shotgun (WGS) entry which is preliminary data.</text>
</comment>
<dbReference type="Pfam" id="PF13977">
    <property type="entry name" value="TetR_C_6"/>
    <property type="match status" value="1"/>
</dbReference>
<evidence type="ECO:0000313" key="3">
    <source>
        <dbReference type="EMBL" id="GAA4935219.1"/>
    </source>
</evidence>
<dbReference type="Proteomes" id="UP001499993">
    <property type="component" value="Unassembled WGS sequence"/>
</dbReference>
<evidence type="ECO:0000259" key="2">
    <source>
        <dbReference type="Pfam" id="PF13977"/>
    </source>
</evidence>
<evidence type="ECO:0000256" key="1">
    <source>
        <dbReference type="SAM" id="MobiDB-lite"/>
    </source>
</evidence>